<keyword evidence="2" id="KW-1185">Reference proteome</keyword>
<dbReference type="RefSeq" id="WP_157834021.1">
    <property type="nucleotide sequence ID" value="NZ_JMIY01000003.1"/>
</dbReference>
<sequence length="120" mass="14046">MKCDHIDCGDTEKVWLPHIVREHHRGLKSHHFCIRCGMVKNIGSDRATGRGYFINIISQIEKYLKLPGASVRMRLIVKDLEKIEDFDDAYSMSKYAQEKIFISIIKKYYPIPDTTIQQFL</sequence>
<protein>
    <submittedName>
        <fullName evidence="1">Uncharacterized protein</fullName>
    </submittedName>
</protein>
<evidence type="ECO:0000313" key="2">
    <source>
        <dbReference type="Proteomes" id="UP000027153"/>
    </source>
</evidence>
<evidence type="ECO:0000313" key="1">
    <source>
        <dbReference type="EMBL" id="KCZ72279.1"/>
    </source>
</evidence>
<name>A0A062V943_9EURY</name>
<comment type="caution">
    <text evidence="1">The sequence shown here is derived from an EMBL/GenBank/DDBJ whole genome shotgun (WGS) entry which is preliminary data.</text>
</comment>
<organism evidence="1 2">
    <name type="scientific">Candidatus Methanoperedens nitratireducens</name>
    <dbReference type="NCBI Taxonomy" id="1392998"/>
    <lineage>
        <taxon>Archaea</taxon>
        <taxon>Methanobacteriati</taxon>
        <taxon>Methanobacteriota</taxon>
        <taxon>Stenosarchaea group</taxon>
        <taxon>Methanomicrobia</taxon>
        <taxon>Methanosarcinales</taxon>
        <taxon>ANME-2 cluster</taxon>
        <taxon>Candidatus Methanoperedentaceae</taxon>
        <taxon>Candidatus Methanoperedens</taxon>
    </lineage>
</organism>
<dbReference type="Proteomes" id="UP000027153">
    <property type="component" value="Unassembled WGS sequence"/>
</dbReference>
<dbReference type="AlphaFoldDB" id="A0A062V943"/>
<dbReference type="OrthoDB" id="147029at2157"/>
<accession>A0A062V943</accession>
<dbReference type="EMBL" id="JMIY01000003">
    <property type="protein sequence ID" value="KCZ72279.1"/>
    <property type="molecule type" value="Genomic_DNA"/>
</dbReference>
<reference evidence="1 2" key="1">
    <citation type="journal article" date="2013" name="Nature">
        <title>Anaerobic oxidation of methane coupled to nitrate reduction in a novel archaeal lineage.</title>
        <authorList>
            <person name="Haroon M.F."/>
            <person name="Hu S."/>
            <person name="Shi Y."/>
            <person name="Imelfort M."/>
            <person name="Keller J."/>
            <person name="Hugenholtz P."/>
            <person name="Yuan Z."/>
            <person name="Tyson G.W."/>
        </authorList>
    </citation>
    <scope>NUCLEOTIDE SEQUENCE [LARGE SCALE GENOMIC DNA]</scope>
    <source>
        <strain evidence="1 2">ANME-2d</strain>
    </source>
</reference>
<proteinExistence type="predicted"/>
<gene>
    <name evidence="1" type="ORF">ANME2D_01684</name>
</gene>